<comment type="caution">
    <text evidence="1">The sequence shown here is derived from an EMBL/GenBank/DDBJ whole genome shotgun (WGS) entry which is preliminary data.</text>
</comment>
<sequence length="82" mass="9429">MDSLYRGGARAGGHVCVADVLMIPSTRRERIEKVLRKGKKLCDWRTKQKGEEWGLEEWEEQEQGALRPALDSRIRDCRSSAK</sequence>
<evidence type="ECO:0000313" key="2">
    <source>
        <dbReference type="Proteomes" id="UP001303046"/>
    </source>
</evidence>
<organism evidence="1 2">
    <name type="scientific">Necator americanus</name>
    <name type="common">Human hookworm</name>
    <dbReference type="NCBI Taxonomy" id="51031"/>
    <lineage>
        <taxon>Eukaryota</taxon>
        <taxon>Metazoa</taxon>
        <taxon>Ecdysozoa</taxon>
        <taxon>Nematoda</taxon>
        <taxon>Chromadorea</taxon>
        <taxon>Rhabditida</taxon>
        <taxon>Rhabditina</taxon>
        <taxon>Rhabditomorpha</taxon>
        <taxon>Strongyloidea</taxon>
        <taxon>Ancylostomatidae</taxon>
        <taxon>Bunostominae</taxon>
        <taxon>Necator</taxon>
    </lineage>
</organism>
<gene>
    <name evidence="1" type="primary">Necator_chrX.g25992</name>
    <name evidence="1" type="ORF">RB195_025826</name>
</gene>
<proteinExistence type="predicted"/>
<reference evidence="1 2" key="1">
    <citation type="submission" date="2023-08" db="EMBL/GenBank/DDBJ databases">
        <title>A Necator americanus chromosomal reference genome.</title>
        <authorList>
            <person name="Ilik V."/>
            <person name="Petrzelkova K.J."/>
            <person name="Pardy F."/>
            <person name="Fuh T."/>
            <person name="Niatou-Singa F.S."/>
            <person name="Gouil Q."/>
            <person name="Baker L."/>
            <person name="Ritchie M.E."/>
            <person name="Jex A.R."/>
            <person name="Gazzola D."/>
            <person name="Li H."/>
            <person name="Toshio Fujiwara R."/>
            <person name="Zhan B."/>
            <person name="Aroian R.V."/>
            <person name="Pafco B."/>
            <person name="Schwarz E.M."/>
        </authorList>
    </citation>
    <scope>NUCLEOTIDE SEQUENCE [LARGE SCALE GENOMIC DNA]</scope>
    <source>
        <strain evidence="1 2">Aroian</strain>
        <tissue evidence="1">Whole animal</tissue>
    </source>
</reference>
<name>A0ABR1EU33_NECAM</name>
<protein>
    <submittedName>
        <fullName evidence="1">Uncharacterized protein</fullName>
    </submittedName>
</protein>
<dbReference type="EMBL" id="JAVFWL010000006">
    <property type="protein sequence ID" value="KAK6766157.1"/>
    <property type="molecule type" value="Genomic_DNA"/>
</dbReference>
<keyword evidence="2" id="KW-1185">Reference proteome</keyword>
<accession>A0ABR1EU33</accession>
<evidence type="ECO:0000313" key="1">
    <source>
        <dbReference type="EMBL" id="KAK6766157.1"/>
    </source>
</evidence>
<dbReference type="Proteomes" id="UP001303046">
    <property type="component" value="Unassembled WGS sequence"/>
</dbReference>